<dbReference type="RefSeq" id="WP_033781278.1">
    <property type="nucleotide sequence ID" value="NZ_CP152094.1"/>
</dbReference>
<dbReference type="Proteomes" id="UP000461948">
    <property type="component" value="Unassembled WGS sequence"/>
</dbReference>
<dbReference type="GO" id="GO:0003677">
    <property type="term" value="F:DNA binding"/>
    <property type="evidence" value="ECO:0007669"/>
    <property type="project" value="UniProtKB-KW"/>
</dbReference>
<accession>A0A6G6C021</accession>
<dbReference type="AlphaFoldDB" id="A0A6G6C021"/>
<dbReference type="InterPro" id="IPR001845">
    <property type="entry name" value="HTH_ArsR_DNA-bd_dom"/>
</dbReference>
<dbReference type="EMBL" id="WKLC01000003">
    <property type="protein sequence ID" value="MSE13650.1"/>
    <property type="molecule type" value="Genomic_DNA"/>
</dbReference>
<reference evidence="2 5" key="1">
    <citation type="submission" date="2019-11" db="EMBL/GenBank/DDBJ databases">
        <title>Draft Genome Sequence of Plant Growth-Promoting Rhizosphere-Associated Bacteria.</title>
        <authorList>
            <person name="Vasilyev I.Y."/>
            <person name="Radchenko V."/>
            <person name="Ilnitskaya E.V."/>
        </authorList>
    </citation>
    <scope>NUCLEOTIDE SEQUENCE [LARGE SCALE GENOMIC DNA]</scope>
    <source>
        <strain evidence="2 5">VRA_MhP_f</strain>
    </source>
</reference>
<dbReference type="SMART" id="SM00418">
    <property type="entry name" value="HTH_ARSR"/>
    <property type="match status" value="1"/>
</dbReference>
<dbReference type="InterPro" id="IPR036390">
    <property type="entry name" value="WH_DNA-bd_sf"/>
</dbReference>
<reference evidence="4" key="2">
    <citation type="journal article" date="2020" name="Microbiol. Res.">
        <title>Pantoea Natural Product 3 is encoded by an eight-gene biosynthetic gene cluster and exhibits antimicrobial activity against multi-drug resistant Acinetobacter baumannii and Pseudomonas aeruginosa.</title>
        <authorList>
            <person name="Williams A.N."/>
            <person name="Stavrinides J."/>
        </authorList>
    </citation>
    <scope>NUCLEOTIDE SEQUENCE</scope>
    <source>
        <strain evidence="4">3581</strain>
        <strain evidence="3">SN01080</strain>
    </source>
</reference>
<dbReference type="PRINTS" id="PR00778">
    <property type="entry name" value="HTHARSR"/>
</dbReference>
<organism evidence="4">
    <name type="scientific">Enterobacter agglomerans</name>
    <name type="common">Erwinia herbicola</name>
    <name type="synonym">Pantoea agglomerans</name>
    <dbReference type="NCBI Taxonomy" id="549"/>
    <lineage>
        <taxon>Bacteria</taxon>
        <taxon>Pseudomonadati</taxon>
        <taxon>Pseudomonadota</taxon>
        <taxon>Gammaproteobacteria</taxon>
        <taxon>Enterobacterales</taxon>
        <taxon>Erwiniaceae</taxon>
        <taxon>Pantoea</taxon>
        <taxon>Pantoea agglomerans group</taxon>
    </lineage>
</organism>
<dbReference type="GO" id="GO:0003700">
    <property type="term" value="F:DNA-binding transcription factor activity"/>
    <property type="evidence" value="ECO:0007669"/>
    <property type="project" value="InterPro"/>
</dbReference>
<evidence type="ECO:0000313" key="2">
    <source>
        <dbReference type="EMBL" id="MSE13650.1"/>
    </source>
</evidence>
<gene>
    <name evidence="4" type="primary">pnp3d</name>
    <name evidence="2" type="ORF">GKC49_00285</name>
</gene>
<feature type="domain" description="HTH arsR-type" evidence="1">
    <location>
        <begin position="15"/>
        <end position="92"/>
    </location>
</feature>
<dbReference type="Gene3D" id="1.10.10.10">
    <property type="entry name" value="Winged helix-like DNA-binding domain superfamily/Winged helix DNA-binding domain"/>
    <property type="match status" value="1"/>
</dbReference>
<dbReference type="CDD" id="cd00090">
    <property type="entry name" value="HTH_ARSR"/>
    <property type="match status" value="1"/>
</dbReference>
<evidence type="ECO:0000259" key="1">
    <source>
        <dbReference type="SMART" id="SM00418"/>
    </source>
</evidence>
<dbReference type="InterPro" id="IPR036388">
    <property type="entry name" value="WH-like_DNA-bd_sf"/>
</dbReference>
<dbReference type="Pfam" id="PF12840">
    <property type="entry name" value="HTH_20"/>
    <property type="match status" value="1"/>
</dbReference>
<name>A0A6G6C021_ENTAG</name>
<sequence length="115" mass="12959">MIRHHPDRDQIRLEHVLAALGNPMRMTVVRVLADGSEHTCGSVLKGVSKSTLTHHWRVLRDSGVIWQTPSGRENLLSLRKEDLEARFPGLLTSFLAATEKDKLTGETVRHFNPDV</sequence>
<proteinExistence type="predicted"/>
<keyword evidence="4" id="KW-0238">DNA-binding</keyword>
<evidence type="ECO:0000313" key="3">
    <source>
        <dbReference type="EMBL" id="QID57572.1"/>
    </source>
</evidence>
<dbReference type="EMBL" id="MN807451">
    <property type="protein sequence ID" value="QID57580.1"/>
    <property type="molecule type" value="Genomic_DNA"/>
</dbReference>
<dbReference type="InterPro" id="IPR011991">
    <property type="entry name" value="ArsR-like_HTH"/>
</dbReference>
<evidence type="ECO:0000313" key="4">
    <source>
        <dbReference type="EMBL" id="QID57580.1"/>
    </source>
</evidence>
<evidence type="ECO:0000313" key="5">
    <source>
        <dbReference type="Proteomes" id="UP000461948"/>
    </source>
</evidence>
<protein>
    <submittedName>
        <fullName evidence="4">DNA-binding transcriptional regulator ArsR family</fullName>
    </submittedName>
    <submittedName>
        <fullName evidence="2">Helix-turn-helix domain-containing protein</fullName>
    </submittedName>
</protein>
<dbReference type="SUPFAM" id="SSF46785">
    <property type="entry name" value="Winged helix' DNA-binding domain"/>
    <property type="match status" value="1"/>
</dbReference>
<dbReference type="EMBL" id="MN807450">
    <property type="protein sequence ID" value="QID57572.1"/>
    <property type="molecule type" value="Genomic_DNA"/>
</dbReference>